<feature type="transmembrane region" description="Helical" evidence="2">
    <location>
        <begin position="20"/>
        <end position="45"/>
    </location>
</feature>
<reference evidence="3 4" key="1">
    <citation type="submission" date="2017-06" db="EMBL/GenBank/DDBJ databases">
        <authorList>
            <person name="Kim H.J."/>
            <person name="Triplett B.A."/>
        </authorList>
    </citation>
    <scope>NUCLEOTIDE SEQUENCE [LARGE SCALE GENOMIC DNA]</scope>
    <source>
        <strain evidence="3 4">DSM 11445</strain>
    </source>
</reference>
<dbReference type="PANTHER" id="PTHR14136">
    <property type="entry name" value="BTB_POZ DOMAIN-CONTAINING PROTEIN KCTD9"/>
    <property type="match status" value="1"/>
</dbReference>
<name>A0A239B910_9RHOB</name>
<dbReference type="EMBL" id="FZON01000002">
    <property type="protein sequence ID" value="SNS04082.1"/>
    <property type="molecule type" value="Genomic_DNA"/>
</dbReference>
<protein>
    <submittedName>
        <fullName evidence="3">Pentapeptide repeat-containing protein</fullName>
    </submittedName>
</protein>
<evidence type="ECO:0000313" key="4">
    <source>
        <dbReference type="Proteomes" id="UP000198440"/>
    </source>
</evidence>
<evidence type="ECO:0000313" key="3">
    <source>
        <dbReference type="EMBL" id="SNS04082.1"/>
    </source>
</evidence>
<dbReference type="SUPFAM" id="SSF141571">
    <property type="entry name" value="Pentapeptide repeat-like"/>
    <property type="match status" value="1"/>
</dbReference>
<feature type="compositionally biased region" description="Acidic residues" evidence="1">
    <location>
        <begin position="494"/>
        <end position="504"/>
    </location>
</feature>
<evidence type="ECO:0000256" key="1">
    <source>
        <dbReference type="SAM" id="MobiDB-lite"/>
    </source>
</evidence>
<dbReference type="AlphaFoldDB" id="A0A239B910"/>
<sequence>MDSENVTSLGENLMQAVAFFSMPLVQTVAIAVLAAALAAFLFIGFREKSRTERNEEPATLTGLRVLAVLLAPIWLLIVGYILRSLGALAMDFDATLYNTKDGTELRWHVLGFVGLITALGALVSAPLALIRVWTTERQTRTSEQGHMTDRISKAVEQLGAEKTEVRYTLDKDNTPVQAQRTVPNIEVRIGGLLSLERIAQDSTRYDKGRDHVRVMEILCAYVRENAPAQDAVDFPLMEWEPLAEDASEEERKKHLAWRNARLDVGLMRNPNASQWAQSLDGPRADIALALRIIGRRDVDQLRVEARWLPEALDTAEWVFDTPCPKLPDPPEDQPHPKGAIEAYEARLEGWKAKISGYRGYRPDLRNTNLQKADLSKLTLSGANLTGARMEGAVLTQARMEGAVLWGARMEGAVLTQARMDATTDLTATDVSSVAVRSVDYTNVPLSQAQINGMFGDASVDLPEDRERPEHWPTWELPIDGEHNFHGEWKKWQDDPEGYEPPDPP</sequence>
<feature type="transmembrane region" description="Helical" evidence="2">
    <location>
        <begin position="65"/>
        <end position="89"/>
    </location>
</feature>
<gene>
    <name evidence="3" type="ORF">SAMN04488078_1002140</name>
</gene>
<evidence type="ECO:0000256" key="2">
    <source>
        <dbReference type="SAM" id="Phobius"/>
    </source>
</evidence>
<dbReference type="InterPro" id="IPR051082">
    <property type="entry name" value="Pentapeptide-BTB/POZ_domain"/>
</dbReference>
<dbReference type="RefSeq" id="WP_089276145.1">
    <property type="nucleotide sequence ID" value="NZ_FZON01000002.1"/>
</dbReference>
<keyword evidence="2" id="KW-1133">Transmembrane helix</keyword>
<feature type="region of interest" description="Disordered" evidence="1">
    <location>
        <begin position="485"/>
        <end position="504"/>
    </location>
</feature>
<dbReference type="Proteomes" id="UP000198440">
    <property type="component" value="Unassembled WGS sequence"/>
</dbReference>
<dbReference type="Gene3D" id="2.160.20.80">
    <property type="entry name" value="E3 ubiquitin-protein ligase SopA"/>
    <property type="match status" value="1"/>
</dbReference>
<dbReference type="OrthoDB" id="7837851at2"/>
<accession>A0A239B910</accession>
<feature type="transmembrane region" description="Helical" evidence="2">
    <location>
        <begin position="109"/>
        <end position="130"/>
    </location>
</feature>
<keyword evidence="2" id="KW-0812">Transmembrane</keyword>
<dbReference type="PANTHER" id="PTHR14136:SF17">
    <property type="entry name" value="BTB_POZ DOMAIN-CONTAINING PROTEIN KCTD9"/>
    <property type="match status" value="1"/>
</dbReference>
<organism evidence="3 4">
    <name type="scientific">Antarctobacter heliothermus</name>
    <dbReference type="NCBI Taxonomy" id="74033"/>
    <lineage>
        <taxon>Bacteria</taxon>
        <taxon>Pseudomonadati</taxon>
        <taxon>Pseudomonadota</taxon>
        <taxon>Alphaproteobacteria</taxon>
        <taxon>Rhodobacterales</taxon>
        <taxon>Roseobacteraceae</taxon>
        <taxon>Antarctobacter</taxon>
    </lineage>
</organism>
<dbReference type="Pfam" id="PF00805">
    <property type="entry name" value="Pentapeptide"/>
    <property type="match status" value="1"/>
</dbReference>
<keyword evidence="2" id="KW-0472">Membrane</keyword>
<proteinExistence type="predicted"/>
<dbReference type="InterPro" id="IPR001646">
    <property type="entry name" value="5peptide_repeat"/>
</dbReference>